<dbReference type="EMBL" id="AP009339">
    <property type="protein sequence ID" value="BAF64966.1"/>
    <property type="molecule type" value="Genomic_DNA"/>
</dbReference>
<feature type="transmembrane region" description="Helical" evidence="1">
    <location>
        <begin position="7"/>
        <end position="25"/>
    </location>
</feature>
<name>A6H5K0_CYCTA</name>
<organism evidence="2">
    <name type="scientific">Cycas taitungensis</name>
    <name type="common">Prince sago</name>
    <name type="synonym">Cycas taiwaniana</name>
    <dbReference type="NCBI Taxonomy" id="54799"/>
    <lineage>
        <taxon>Eukaryota</taxon>
        <taxon>Viridiplantae</taxon>
        <taxon>Streptophyta</taxon>
        <taxon>Embryophyta</taxon>
        <taxon>Tracheophyta</taxon>
        <taxon>Spermatophyta</taxon>
        <taxon>Cycadidae</taxon>
        <taxon>Cycadales</taxon>
        <taxon>Cycadaceae</taxon>
        <taxon>Cycas</taxon>
    </lineage>
</organism>
<dbReference type="AlphaFoldDB" id="A6H5K0"/>
<keyword evidence="1" id="KW-0812">Transmembrane</keyword>
<keyword evidence="1" id="KW-0472">Membrane</keyword>
<keyword evidence="1" id="KW-1133">Transmembrane helix</keyword>
<proteinExistence type="predicted"/>
<keyword evidence="2" id="KW-0150">Chloroplast</keyword>
<sequence length="85" mass="10334">MLFYTMKIFFFFFSHISYTFIIFRSCKWTMYTENLSFRRMTIAIFGNIFFLLISFFCSRTRRSILYPGSLYISLSVPTSSPYKYK</sequence>
<dbReference type="RefSeq" id="YP_001312225.1">
    <property type="nucleotide sequence ID" value="NC_009618.1"/>
</dbReference>
<reference evidence="2" key="2">
    <citation type="journal article" date="2007" name="Mol. Biol. Evol.">
        <title>Chloroplast genome (cpDNA) of Cycas taitungensis and 56 cp protein-coding genes of Gnetum parvifolium: insights into cpDNA evolution and phylogeny of extant seed plants.</title>
        <authorList>
            <person name="Wu C.S."/>
            <person name="Wang Y.N."/>
            <person name="Liu S.M."/>
            <person name="Chaw S.M."/>
        </authorList>
    </citation>
    <scope>NUCLEOTIDE SEQUENCE [LARGE SCALE GENOMIC DNA]</scope>
</reference>
<protein>
    <submittedName>
        <fullName evidence="2">Uncharacterized protein</fullName>
    </submittedName>
</protein>
<dbReference type="GeneID" id="5309567"/>
<reference evidence="2" key="1">
    <citation type="journal article" date="2005" name="Mol. Phylogenet. Evol.">
        <title>A phylogeny of cycads (Cycadales) inferred from chloroplast matK gene, trnK intron, and nuclear rDNA ITS region.</title>
        <authorList>
            <person name="Chaw S.M."/>
            <person name="Walters T.W."/>
            <person name="Chang C.C."/>
            <person name="Hu S.H."/>
            <person name="Chen S.H."/>
        </authorList>
    </citation>
    <scope>NUCLEOTIDE SEQUENCE</scope>
</reference>
<accession>A6H5K0</accession>
<feature type="transmembrane region" description="Helical" evidence="1">
    <location>
        <begin position="37"/>
        <end position="57"/>
    </location>
</feature>
<evidence type="ECO:0000313" key="2">
    <source>
        <dbReference type="EMBL" id="BAF64966.1"/>
    </source>
</evidence>
<evidence type="ECO:0000256" key="1">
    <source>
        <dbReference type="SAM" id="Phobius"/>
    </source>
</evidence>
<keyword evidence="2" id="KW-0934">Plastid</keyword>
<geneLocation type="chloroplast" evidence="2"/>